<evidence type="ECO:0000256" key="1">
    <source>
        <dbReference type="SAM" id="MobiDB-lite"/>
    </source>
</evidence>
<proteinExistence type="predicted"/>
<reference evidence="2" key="1">
    <citation type="submission" date="2016-03" db="EMBL/GenBank/DDBJ databases">
        <authorList>
            <person name="Ploux O."/>
        </authorList>
    </citation>
    <scope>NUCLEOTIDE SEQUENCE</scope>
    <source>
        <strain evidence="2">UC10</strain>
    </source>
</reference>
<gene>
    <name evidence="2" type="ORF">MHPYR_160006</name>
</gene>
<accession>A0A1Y5P741</accession>
<protein>
    <submittedName>
        <fullName evidence="2">Uncharacterized protein</fullName>
    </submittedName>
</protein>
<evidence type="ECO:0000313" key="2">
    <source>
        <dbReference type="EMBL" id="SBS73119.1"/>
    </source>
</evidence>
<dbReference type="AlphaFoldDB" id="A0A1Y5P741"/>
<sequence>MRSRQRQSGREHRSAHAHTRPHNHHQTPELGDPHNPLLSDSIGDRRDVPRPVDMRFIPRIRQSPDVARARDRGKSVRNDDRGGSP</sequence>
<feature type="compositionally biased region" description="Basic and acidic residues" evidence="1">
    <location>
        <begin position="67"/>
        <end position="85"/>
    </location>
</feature>
<name>A0A1Y5P741_9MYCO</name>
<feature type="compositionally biased region" description="Basic and acidic residues" evidence="1">
    <location>
        <begin position="42"/>
        <end position="53"/>
    </location>
</feature>
<dbReference type="EMBL" id="FLQS01000008">
    <property type="protein sequence ID" value="SBS73119.1"/>
    <property type="molecule type" value="Genomic_DNA"/>
</dbReference>
<organism evidence="2">
    <name type="scientific">uncultured Mycobacterium sp</name>
    <dbReference type="NCBI Taxonomy" id="171292"/>
    <lineage>
        <taxon>Bacteria</taxon>
        <taxon>Bacillati</taxon>
        <taxon>Actinomycetota</taxon>
        <taxon>Actinomycetes</taxon>
        <taxon>Mycobacteriales</taxon>
        <taxon>Mycobacteriaceae</taxon>
        <taxon>Mycobacterium</taxon>
        <taxon>environmental samples</taxon>
    </lineage>
</organism>
<feature type="compositionally biased region" description="Basic residues" evidence="1">
    <location>
        <begin position="15"/>
        <end position="25"/>
    </location>
</feature>
<feature type="region of interest" description="Disordered" evidence="1">
    <location>
        <begin position="1"/>
        <end position="85"/>
    </location>
</feature>